<dbReference type="AlphaFoldDB" id="A0A0G0BAU8"/>
<proteinExistence type="predicted"/>
<name>A0A0G0BAU8_9BACT</name>
<feature type="transmembrane region" description="Helical" evidence="6">
    <location>
        <begin position="203"/>
        <end position="225"/>
    </location>
</feature>
<evidence type="ECO:0000256" key="3">
    <source>
        <dbReference type="ARBA" id="ARBA00022989"/>
    </source>
</evidence>
<accession>A0A0G0BAU8</accession>
<sequence>MSSIKKDILNYGILLLFFLTPLMYFGSRIYPHITSKTFFFYGFANILFFYWLYIILIDKSYRLSRKQWLFFAPLFLYVIWMTIAGIFAVNPHLALWSSLGRGTGLLTLYYSTTTAIIVASIVKNNGIRYIYSILKWFIISSSLVVLTVWLGNEGFHLQGGLFVNSGGGGIIGNSSLAAAYLIFSLFFGLFLIFSNSIQKKIKIFTGVILAFILFSPLFINLFGLLQRGELLGSARGAMIGIIVGVGIMIVSYFSFSNNKALKIIGIIGIFLSLLIFSIGWSKFMNPDTAIHQKFTEVASGTRFLFWNVAQESMNKHPWLGYGPENYMIAFQENFNPQILNKDLSVEAWNDRAHNIYFDTGVSGGYPAIIFYSIFLLSIFYGIFVLFKNNKISNVQVGIFYGLLCAYIFQNLFVFDSTLSIMNLFMFAGLAFGYIGYKSDDEKKNKEEQNGKQKKIIVSQTNEMLIGTTLLVLCVIFWIYFSILPADKSKAFWSVFSKKIEVRSDYSNLLQGSSVGNDWDVSGLAHDVYKSYALNPIQIKNNKAMLPIYEKDLNSLLKYLESVSRENTTDFRLYKKIFDLYSTSIFLGDKRNDPILIQHLFEVLNQAKELSPNNPEVYWGMAQLYAWSGDFKNIEQVYKQAIDLDPSVSASHKLLIQFAQAIRDQKLYNEAIIQAEKDIPGFVEANKKELNIITK</sequence>
<evidence type="ECO:0000256" key="1">
    <source>
        <dbReference type="ARBA" id="ARBA00004141"/>
    </source>
</evidence>
<dbReference type="InterPro" id="IPR019734">
    <property type="entry name" value="TPR_rpt"/>
</dbReference>
<feature type="transmembrane region" description="Helical" evidence="6">
    <location>
        <begin position="418"/>
        <end position="436"/>
    </location>
</feature>
<dbReference type="PROSITE" id="PS50005">
    <property type="entry name" value="TPR"/>
    <property type="match status" value="1"/>
</dbReference>
<keyword evidence="5" id="KW-0802">TPR repeat</keyword>
<feature type="transmembrane region" description="Helical" evidence="6">
    <location>
        <begin position="129"/>
        <end position="150"/>
    </location>
</feature>
<evidence type="ECO:0000256" key="5">
    <source>
        <dbReference type="PROSITE-ProRule" id="PRU00339"/>
    </source>
</evidence>
<evidence type="ECO:0000256" key="2">
    <source>
        <dbReference type="ARBA" id="ARBA00022692"/>
    </source>
</evidence>
<dbReference type="GO" id="GO:0016020">
    <property type="term" value="C:membrane"/>
    <property type="evidence" value="ECO:0007669"/>
    <property type="project" value="UniProtKB-SubCell"/>
</dbReference>
<dbReference type="InterPro" id="IPR007016">
    <property type="entry name" value="O-antigen_ligase-rel_domated"/>
</dbReference>
<dbReference type="PANTHER" id="PTHR37422">
    <property type="entry name" value="TEICHURONIC ACID BIOSYNTHESIS PROTEIN TUAE"/>
    <property type="match status" value="1"/>
</dbReference>
<feature type="transmembrane region" description="Helical" evidence="6">
    <location>
        <begin position="368"/>
        <end position="386"/>
    </location>
</feature>
<feature type="transmembrane region" description="Helical" evidence="6">
    <location>
        <begin position="237"/>
        <end position="255"/>
    </location>
</feature>
<feature type="domain" description="O-antigen ligase-related" evidence="7">
    <location>
        <begin position="231"/>
        <end position="371"/>
    </location>
</feature>
<feature type="transmembrane region" description="Helical" evidence="6">
    <location>
        <begin position="38"/>
        <end position="56"/>
    </location>
</feature>
<protein>
    <recommendedName>
        <fullName evidence="7">O-antigen ligase-related domain-containing protein</fullName>
    </recommendedName>
</protein>
<dbReference type="InterPro" id="IPR051533">
    <property type="entry name" value="WaaL-like"/>
</dbReference>
<reference evidence="8 9" key="1">
    <citation type="journal article" date="2015" name="Nature">
        <title>rRNA introns, odd ribosomes, and small enigmatic genomes across a large radiation of phyla.</title>
        <authorList>
            <person name="Brown C.T."/>
            <person name="Hug L.A."/>
            <person name="Thomas B.C."/>
            <person name="Sharon I."/>
            <person name="Castelle C.J."/>
            <person name="Singh A."/>
            <person name="Wilkins M.J."/>
            <person name="Williams K.H."/>
            <person name="Banfield J.F."/>
        </authorList>
    </citation>
    <scope>NUCLEOTIDE SEQUENCE [LARGE SCALE GENOMIC DNA]</scope>
</reference>
<feature type="transmembrane region" description="Helical" evidence="6">
    <location>
        <begin position="393"/>
        <end position="412"/>
    </location>
</feature>
<dbReference type="InterPro" id="IPR011990">
    <property type="entry name" value="TPR-like_helical_dom_sf"/>
</dbReference>
<evidence type="ECO:0000256" key="4">
    <source>
        <dbReference type="ARBA" id="ARBA00023136"/>
    </source>
</evidence>
<keyword evidence="3 6" id="KW-1133">Transmembrane helix</keyword>
<comment type="subcellular location">
    <subcellularLocation>
        <location evidence="1">Membrane</location>
        <topology evidence="1">Multi-pass membrane protein</topology>
    </subcellularLocation>
</comment>
<dbReference type="EMBL" id="LBPY01000007">
    <property type="protein sequence ID" value="KKP66459.1"/>
    <property type="molecule type" value="Genomic_DNA"/>
</dbReference>
<feature type="transmembrane region" description="Helical" evidence="6">
    <location>
        <begin position="68"/>
        <end position="90"/>
    </location>
</feature>
<keyword evidence="2 6" id="KW-0812">Transmembrane</keyword>
<comment type="caution">
    <text evidence="8">The sequence shown here is derived from an EMBL/GenBank/DDBJ whole genome shotgun (WGS) entry which is preliminary data.</text>
</comment>
<feature type="repeat" description="TPR" evidence="5">
    <location>
        <begin position="614"/>
        <end position="647"/>
    </location>
</feature>
<keyword evidence="4 6" id="KW-0472">Membrane</keyword>
<feature type="transmembrane region" description="Helical" evidence="6">
    <location>
        <begin position="170"/>
        <end position="191"/>
    </location>
</feature>
<dbReference type="PANTHER" id="PTHR37422:SF13">
    <property type="entry name" value="LIPOPOLYSACCHARIDE BIOSYNTHESIS PROTEIN PA4999-RELATED"/>
    <property type="match status" value="1"/>
</dbReference>
<evidence type="ECO:0000259" key="7">
    <source>
        <dbReference type="Pfam" id="PF04932"/>
    </source>
</evidence>
<feature type="transmembrane region" description="Helical" evidence="6">
    <location>
        <begin position="260"/>
        <end position="280"/>
    </location>
</feature>
<feature type="transmembrane region" description="Helical" evidence="6">
    <location>
        <begin position="463"/>
        <end position="480"/>
    </location>
</feature>
<evidence type="ECO:0000256" key="6">
    <source>
        <dbReference type="SAM" id="Phobius"/>
    </source>
</evidence>
<evidence type="ECO:0000313" key="8">
    <source>
        <dbReference type="EMBL" id="KKP66459.1"/>
    </source>
</evidence>
<dbReference type="Gene3D" id="1.25.40.10">
    <property type="entry name" value="Tetratricopeptide repeat domain"/>
    <property type="match status" value="1"/>
</dbReference>
<organism evidence="8 9">
    <name type="scientific">Candidatus Nomurabacteria bacterium GW2011_GWE1_35_16</name>
    <dbReference type="NCBI Taxonomy" id="1618761"/>
    <lineage>
        <taxon>Bacteria</taxon>
        <taxon>Candidatus Nomuraibacteriota</taxon>
    </lineage>
</organism>
<gene>
    <name evidence="8" type="ORF">UR64_C0007G0028</name>
</gene>
<feature type="transmembrane region" description="Helical" evidence="6">
    <location>
        <begin position="7"/>
        <end position="26"/>
    </location>
</feature>
<evidence type="ECO:0000313" key="9">
    <source>
        <dbReference type="Proteomes" id="UP000034952"/>
    </source>
</evidence>
<dbReference type="SUPFAM" id="SSF48452">
    <property type="entry name" value="TPR-like"/>
    <property type="match status" value="1"/>
</dbReference>
<feature type="transmembrane region" description="Helical" evidence="6">
    <location>
        <begin position="102"/>
        <end position="122"/>
    </location>
</feature>
<dbReference type="Proteomes" id="UP000034952">
    <property type="component" value="Unassembled WGS sequence"/>
</dbReference>
<dbReference type="Pfam" id="PF04932">
    <property type="entry name" value="Wzy_C"/>
    <property type="match status" value="1"/>
</dbReference>